<gene>
    <name evidence="3" type="ORF">HPB51_017981</name>
</gene>
<dbReference type="EMBL" id="JABSTU010000011">
    <property type="protein sequence ID" value="KAH8009461.1"/>
    <property type="molecule type" value="Genomic_DNA"/>
</dbReference>
<evidence type="ECO:0000313" key="4">
    <source>
        <dbReference type="Proteomes" id="UP000821866"/>
    </source>
</evidence>
<feature type="region of interest" description="Disordered" evidence="1">
    <location>
        <begin position="1"/>
        <end position="60"/>
    </location>
</feature>
<protein>
    <submittedName>
        <fullName evidence="3">Uncharacterized protein</fullName>
    </submittedName>
</protein>
<organism evidence="3 4">
    <name type="scientific">Rhipicephalus microplus</name>
    <name type="common">Cattle tick</name>
    <name type="synonym">Boophilus microplus</name>
    <dbReference type="NCBI Taxonomy" id="6941"/>
    <lineage>
        <taxon>Eukaryota</taxon>
        <taxon>Metazoa</taxon>
        <taxon>Ecdysozoa</taxon>
        <taxon>Arthropoda</taxon>
        <taxon>Chelicerata</taxon>
        <taxon>Arachnida</taxon>
        <taxon>Acari</taxon>
        <taxon>Parasitiformes</taxon>
        <taxon>Ixodida</taxon>
        <taxon>Ixodoidea</taxon>
        <taxon>Ixodidae</taxon>
        <taxon>Rhipicephalinae</taxon>
        <taxon>Rhipicephalus</taxon>
        <taxon>Boophilus</taxon>
    </lineage>
</organism>
<evidence type="ECO:0000256" key="1">
    <source>
        <dbReference type="SAM" id="MobiDB-lite"/>
    </source>
</evidence>
<proteinExistence type="predicted"/>
<keyword evidence="2" id="KW-0472">Membrane</keyword>
<name>A0A9J6D5Z0_RHIMP</name>
<feature type="transmembrane region" description="Helical" evidence="2">
    <location>
        <begin position="115"/>
        <end position="135"/>
    </location>
</feature>
<comment type="caution">
    <text evidence="3">The sequence shown here is derived from an EMBL/GenBank/DDBJ whole genome shotgun (WGS) entry which is preliminary data.</text>
</comment>
<dbReference type="Proteomes" id="UP000821866">
    <property type="component" value="Chromosome 9"/>
</dbReference>
<evidence type="ECO:0000256" key="2">
    <source>
        <dbReference type="SAM" id="Phobius"/>
    </source>
</evidence>
<keyword evidence="2" id="KW-1133">Transmembrane helix</keyword>
<reference evidence="3" key="1">
    <citation type="journal article" date="2020" name="Cell">
        <title>Large-Scale Comparative Analyses of Tick Genomes Elucidate Their Genetic Diversity and Vector Capacities.</title>
        <authorList>
            <consortium name="Tick Genome and Microbiome Consortium (TIGMIC)"/>
            <person name="Jia N."/>
            <person name="Wang J."/>
            <person name="Shi W."/>
            <person name="Du L."/>
            <person name="Sun Y."/>
            <person name="Zhan W."/>
            <person name="Jiang J.F."/>
            <person name="Wang Q."/>
            <person name="Zhang B."/>
            <person name="Ji P."/>
            <person name="Bell-Sakyi L."/>
            <person name="Cui X.M."/>
            <person name="Yuan T.T."/>
            <person name="Jiang B.G."/>
            <person name="Yang W.F."/>
            <person name="Lam T.T."/>
            <person name="Chang Q.C."/>
            <person name="Ding S.J."/>
            <person name="Wang X.J."/>
            <person name="Zhu J.G."/>
            <person name="Ruan X.D."/>
            <person name="Zhao L."/>
            <person name="Wei J.T."/>
            <person name="Ye R.Z."/>
            <person name="Que T.C."/>
            <person name="Du C.H."/>
            <person name="Zhou Y.H."/>
            <person name="Cheng J.X."/>
            <person name="Dai P.F."/>
            <person name="Guo W.B."/>
            <person name="Han X.H."/>
            <person name="Huang E.J."/>
            <person name="Li L.F."/>
            <person name="Wei W."/>
            <person name="Gao Y.C."/>
            <person name="Liu J.Z."/>
            <person name="Shao H.Z."/>
            <person name="Wang X."/>
            <person name="Wang C.C."/>
            <person name="Yang T.C."/>
            <person name="Huo Q.B."/>
            <person name="Li W."/>
            <person name="Chen H.Y."/>
            <person name="Chen S.E."/>
            <person name="Zhou L.G."/>
            <person name="Ni X.B."/>
            <person name="Tian J.H."/>
            <person name="Sheng Y."/>
            <person name="Liu T."/>
            <person name="Pan Y.S."/>
            <person name="Xia L.Y."/>
            <person name="Li J."/>
            <person name="Zhao F."/>
            <person name="Cao W.C."/>
        </authorList>
    </citation>
    <scope>NUCLEOTIDE SEQUENCE</scope>
    <source>
        <strain evidence="3">Rmic-2018</strain>
    </source>
</reference>
<sequence>MVAADHPSALPGHDIEMAPESRTTDHEETSTSADDGALGLRRRHPGGLPREPTSASIDPPLRLMEEARPLGCISRYDVVKDRMYTLLYAAAVFSSVFLLSGIASTLLGWRLGTALTFTGLTLVVACWVVFLCTCAERSRTFLLTILPSFVLGCRSADDDGQLLCDASAEDIAFASGAAVYTCT</sequence>
<keyword evidence="4" id="KW-1185">Reference proteome</keyword>
<feature type="transmembrane region" description="Helical" evidence="2">
    <location>
        <begin position="85"/>
        <end position="109"/>
    </location>
</feature>
<reference evidence="3" key="2">
    <citation type="submission" date="2021-09" db="EMBL/GenBank/DDBJ databases">
        <authorList>
            <person name="Jia N."/>
            <person name="Wang J."/>
            <person name="Shi W."/>
            <person name="Du L."/>
            <person name="Sun Y."/>
            <person name="Zhan W."/>
            <person name="Jiang J."/>
            <person name="Wang Q."/>
            <person name="Zhang B."/>
            <person name="Ji P."/>
            <person name="Sakyi L.B."/>
            <person name="Cui X."/>
            <person name="Yuan T."/>
            <person name="Jiang B."/>
            <person name="Yang W."/>
            <person name="Lam T.T.-Y."/>
            <person name="Chang Q."/>
            <person name="Ding S."/>
            <person name="Wang X."/>
            <person name="Zhu J."/>
            <person name="Ruan X."/>
            <person name="Zhao L."/>
            <person name="Wei J."/>
            <person name="Que T."/>
            <person name="Du C."/>
            <person name="Cheng J."/>
            <person name="Dai P."/>
            <person name="Han X."/>
            <person name="Huang E."/>
            <person name="Gao Y."/>
            <person name="Liu J."/>
            <person name="Shao H."/>
            <person name="Ye R."/>
            <person name="Li L."/>
            <person name="Wei W."/>
            <person name="Wang X."/>
            <person name="Wang C."/>
            <person name="Huo Q."/>
            <person name="Li W."/>
            <person name="Guo W."/>
            <person name="Chen H."/>
            <person name="Chen S."/>
            <person name="Zhou L."/>
            <person name="Zhou L."/>
            <person name="Ni X."/>
            <person name="Tian J."/>
            <person name="Zhou Y."/>
            <person name="Sheng Y."/>
            <person name="Liu T."/>
            <person name="Pan Y."/>
            <person name="Xia L."/>
            <person name="Li J."/>
            <person name="Zhao F."/>
            <person name="Cao W."/>
        </authorList>
    </citation>
    <scope>NUCLEOTIDE SEQUENCE</scope>
    <source>
        <strain evidence="3">Rmic-2018</strain>
        <tissue evidence="3">Larvae</tissue>
    </source>
</reference>
<accession>A0A9J6D5Z0</accession>
<evidence type="ECO:0000313" key="3">
    <source>
        <dbReference type="EMBL" id="KAH8009461.1"/>
    </source>
</evidence>
<keyword evidence="2" id="KW-0812">Transmembrane</keyword>
<dbReference type="AlphaFoldDB" id="A0A9J6D5Z0"/>